<dbReference type="InterPro" id="IPR016024">
    <property type="entry name" value="ARM-type_fold"/>
</dbReference>
<sequence>MESNSFDVRRRLLKELGNSQWVDRSDSIPIVNKALSDENSSIRNQAVITYRSLGL</sequence>
<dbReference type="SUPFAM" id="SSF48371">
    <property type="entry name" value="ARM repeat"/>
    <property type="match status" value="1"/>
</dbReference>
<protein>
    <recommendedName>
        <fullName evidence="3">HEAT repeat domain-containing protein</fullName>
    </recommendedName>
</protein>
<dbReference type="EMBL" id="JAGYPM010000004">
    <property type="protein sequence ID" value="MBS4192355.1"/>
    <property type="molecule type" value="Genomic_DNA"/>
</dbReference>
<gene>
    <name evidence="1" type="ORF">KHA94_19535</name>
</gene>
<evidence type="ECO:0008006" key="3">
    <source>
        <dbReference type="Google" id="ProtNLM"/>
    </source>
</evidence>
<accession>A0ABS5NX02</accession>
<keyword evidence="2" id="KW-1185">Reference proteome</keyword>
<reference evidence="1 2" key="1">
    <citation type="submission" date="2021-05" db="EMBL/GenBank/DDBJ databases">
        <title>Novel Bacillus species.</title>
        <authorList>
            <person name="Liu G."/>
        </authorList>
    </citation>
    <scope>NUCLEOTIDE SEQUENCE [LARGE SCALE GENOMIC DNA]</scope>
    <source>
        <strain evidence="1 2">FJAT-49705</strain>
    </source>
</reference>
<proteinExistence type="predicted"/>
<dbReference type="Proteomes" id="UP000681027">
    <property type="component" value="Unassembled WGS sequence"/>
</dbReference>
<organism evidence="1 2">
    <name type="scientific">Cytobacillus citreus</name>
    <dbReference type="NCBI Taxonomy" id="2833586"/>
    <lineage>
        <taxon>Bacteria</taxon>
        <taxon>Bacillati</taxon>
        <taxon>Bacillota</taxon>
        <taxon>Bacilli</taxon>
        <taxon>Bacillales</taxon>
        <taxon>Bacillaceae</taxon>
        <taxon>Cytobacillus</taxon>
    </lineage>
</organism>
<name>A0ABS5NX02_9BACI</name>
<comment type="caution">
    <text evidence="1">The sequence shown here is derived from an EMBL/GenBank/DDBJ whole genome shotgun (WGS) entry which is preliminary data.</text>
</comment>
<evidence type="ECO:0000313" key="2">
    <source>
        <dbReference type="Proteomes" id="UP000681027"/>
    </source>
</evidence>
<evidence type="ECO:0000313" key="1">
    <source>
        <dbReference type="EMBL" id="MBS4192355.1"/>
    </source>
</evidence>